<gene>
    <name evidence="4" type="primary">LOC112490177</name>
</gene>
<dbReference type="Proteomes" id="UP001652623">
    <property type="component" value="Chromosome 12"/>
</dbReference>
<dbReference type="RefSeq" id="XP_060669156.1">
    <property type="nucleotide sequence ID" value="XM_060813173.1"/>
</dbReference>
<keyword evidence="3" id="KW-1185">Reference proteome</keyword>
<sequence>MAFKLVINIYLFISDRIHNLNDQQQHGSDWYARRRHRSSDTCRQIVHHIQEPILYHIPNISNNIHAVDVHEGDWEKGGSVKEWKYKTDGNVETFKENVEVDEENKAVTFIAVGGHILHHYKNYKATFKLTPKIEGRN</sequence>
<dbReference type="InterPro" id="IPR023393">
    <property type="entry name" value="START-like_dom_sf"/>
</dbReference>
<dbReference type="InterPro" id="IPR000916">
    <property type="entry name" value="Bet_v_I/MLP"/>
</dbReference>
<feature type="domain" description="Bet v I/Major latex protein" evidence="2">
    <location>
        <begin position="41"/>
        <end position="137"/>
    </location>
</feature>
<comment type="similarity">
    <text evidence="1">Belongs to the MLP family.</text>
</comment>
<reference evidence="4" key="1">
    <citation type="submission" date="2025-08" db="UniProtKB">
        <authorList>
            <consortium name="RefSeq"/>
        </authorList>
    </citation>
    <scope>IDENTIFICATION</scope>
    <source>
        <tissue evidence="4">Seedling</tissue>
    </source>
</reference>
<dbReference type="GeneID" id="112490177"/>
<evidence type="ECO:0000313" key="4">
    <source>
        <dbReference type="RefSeq" id="XP_060669156.1"/>
    </source>
</evidence>
<dbReference type="SUPFAM" id="SSF55961">
    <property type="entry name" value="Bet v1-like"/>
    <property type="match status" value="1"/>
</dbReference>
<evidence type="ECO:0000256" key="1">
    <source>
        <dbReference type="ARBA" id="ARBA00038242"/>
    </source>
</evidence>
<organism evidence="3 4">
    <name type="scientific">Ziziphus jujuba</name>
    <name type="common">Chinese jujube</name>
    <name type="synonym">Ziziphus sativa</name>
    <dbReference type="NCBI Taxonomy" id="326968"/>
    <lineage>
        <taxon>Eukaryota</taxon>
        <taxon>Viridiplantae</taxon>
        <taxon>Streptophyta</taxon>
        <taxon>Embryophyta</taxon>
        <taxon>Tracheophyta</taxon>
        <taxon>Spermatophyta</taxon>
        <taxon>Magnoliopsida</taxon>
        <taxon>eudicotyledons</taxon>
        <taxon>Gunneridae</taxon>
        <taxon>Pentapetalae</taxon>
        <taxon>rosids</taxon>
        <taxon>fabids</taxon>
        <taxon>Rosales</taxon>
        <taxon>Rhamnaceae</taxon>
        <taxon>Paliureae</taxon>
        <taxon>Ziziphus</taxon>
    </lineage>
</organism>
<dbReference type="SMART" id="SM01037">
    <property type="entry name" value="Bet_v_1"/>
    <property type="match status" value="1"/>
</dbReference>
<dbReference type="PANTHER" id="PTHR31338:SF16">
    <property type="entry name" value="POLYKETIDE CYCLASE_DEHYDRASE AND LIPID TRANSPORT SUPERFAMILY PROTEIN"/>
    <property type="match status" value="1"/>
</dbReference>
<name>A0ABM3ZXD9_ZIZJJ</name>
<evidence type="ECO:0000259" key="2">
    <source>
        <dbReference type="SMART" id="SM01037"/>
    </source>
</evidence>
<dbReference type="Pfam" id="PF00407">
    <property type="entry name" value="Bet_v_1"/>
    <property type="match status" value="1"/>
</dbReference>
<dbReference type="Gene3D" id="3.30.530.20">
    <property type="match status" value="1"/>
</dbReference>
<dbReference type="PANTHER" id="PTHR31338">
    <property type="entry name" value="POLYKETIDE CYCLASE/DEHYDRASE AND LIPID TRANSPORT SUPERFAMILY PROTEIN"/>
    <property type="match status" value="1"/>
</dbReference>
<evidence type="ECO:0000313" key="3">
    <source>
        <dbReference type="Proteomes" id="UP001652623"/>
    </source>
</evidence>
<accession>A0ABM3ZXD9</accession>
<proteinExistence type="inferred from homology"/>
<protein>
    <submittedName>
        <fullName evidence="4">MLP-like protein 328</fullName>
    </submittedName>
</protein>
<dbReference type="InterPro" id="IPR052006">
    <property type="entry name" value="MLP-like"/>
</dbReference>